<dbReference type="AlphaFoldDB" id="T1GJV7"/>
<dbReference type="Proteomes" id="UP000015102">
    <property type="component" value="Unassembled WGS sequence"/>
</dbReference>
<protein>
    <submittedName>
        <fullName evidence="1">Uncharacterized protein</fullName>
    </submittedName>
</protein>
<dbReference type="HOGENOM" id="CLU_2323046_0_0_1"/>
<reference evidence="2" key="1">
    <citation type="submission" date="2013-02" db="EMBL/GenBank/DDBJ databases">
        <authorList>
            <person name="Hughes D."/>
        </authorList>
    </citation>
    <scope>NUCLEOTIDE SEQUENCE</scope>
    <source>
        <strain>Durham</strain>
        <strain evidence="2">NC isolate 2 -- Noor lab</strain>
    </source>
</reference>
<accession>T1GJV7</accession>
<sequence>MWQECHSCPINIIQIYIYTTPTNPLAFHTFHSEKKKNFSCYLSSVCARSSTHEYQKRVENWRKSERTEGKFELHKPPTHENDEANTRMFPYLLAYTKCF</sequence>
<dbReference type="EMBL" id="CAQQ02123436">
    <property type="status" value="NOT_ANNOTATED_CDS"/>
    <property type="molecule type" value="Genomic_DNA"/>
</dbReference>
<evidence type="ECO:0000313" key="1">
    <source>
        <dbReference type="EnsemblMetazoa" id="MESCA003762-PA"/>
    </source>
</evidence>
<name>T1GJV7_MEGSC</name>
<reference evidence="1" key="2">
    <citation type="submission" date="2015-06" db="UniProtKB">
        <authorList>
            <consortium name="EnsemblMetazoa"/>
        </authorList>
    </citation>
    <scope>IDENTIFICATION</scope>
</reference>
<evidence type="ECO:0000313" key="2">
    <source>
        <dbReference type="Proteomes" id="UP000015102"/>
    </source>
</evidence>
<organism evidence="1 2">
    <name type="scientific">Megaselia scalaris</name>
    <name type="common">Humpbacked fly</name>
    <name type="synonym">Phora scalaris</name>
    <dbReference type="NCBI Taxonomy" id="36166"/>
    <lineage>
        <taxon>Eukaryota</taxon>
        <taxon>Metazoa</taxon>
        <taxon>Ecdysozoa</taxon>
        <taxon>Arthropoda</taxon>
        <taxon>Hexapoda</taxon>
        <taxon>Insecta</taxon>
        <taxon>Pterygota</taxon>
        <taxon>Neoptera</taxon>
        <taxon>Endopterygota</taxon>
        <taxon>Diptera</taxon>
        <taxon>Brachycera</taxon>
        <taxon>Muscomorpha</taxon>
        <taxon>Platypezoidea</taxon>
        <taxon>Phoridae</taxon>
        <taxon>Megaseliini</taxon>
        <taxon>Megaselia</taxon>
    </lineage>
</organism>
<keyword evidence="2" id="KW-1185">Reference proteome</keyword>
<dbReference type="EnsemblMetazoa" id="MESCA003762-RA">
    <property type="protein sequence ID" value="MESCA003762-PA"/>
    <property type="gene ID" value="MESCA003762"/>
</dbReference>
<dbReference type="EMBL" id="CAQQ02123437">
    <property type="status" value="NOT_ANNOTATED_CDS"/>
    <property type="molecule type" value="Genomic_DNA"/>
</dbReference>
<proteinExistence type="predicted"/>